<dbReference type="Gene3D" id="3.40.630.30">
    <property type="match status" value="1"/>
</dbReference>
<keyword evidence="3" id="KW-1185">Reference proteome</keyword>
<organism evidence="2 3">
    <name type="scientific">Pseudonocardia kongjuensis</name>
    <dbReference type="NCBI Taxonomy" id="102227"/>
    <lineage>
        <taxon>Bacteria</taxon>
        <taxon>Bacillati</taxon>
        <taxon>Actinomycetota</taxon>
        <taxon>Actinomycetes</taxon>
        <taxon>Pseudonocardiales</taxon>
        <taxon>Pseudonocardiaceae</taxon>
        <taxon>Pseudonocardia</taxon>
    </lineage>
</organism>
<gene>
    <name evidence="2" type="ORF">GCM10009613_55530</name>
</gene>
<dbReference type="PROSITE" id="PS51186">
    <property type="entry name" value="GNAT"/>
    <property type="match status" value="1"/>
</dbReference>
<dbReference type="EMBL" id="BAAAJK010000048">
    <property type="protein sequence ID" value="GAA1399644.1"/>
    <property type="molecule type" value="Genomic_DNA"/>
</dbReference>
<name>A0ABN1Y6Z3_9PSEU</name>
<reference evidence="2 3" key="1">
    <citation type="journal article" date="2019" name="Int. J. Syst. Evol. Microbiol.">
        <title>The Global Catalogue of Microorganisms (GCM) 10K type strain sequencing project: providing services to taxonomists for standard genome sequencing and annotation.</title>
        <authorList>
            <consortium name="The Broad Institute Genomics Platform"/>
            <consortium name="The Broad Institute Genome Sequencing Center for Infectious Disease"/>
            <person name="Wu L."/>
            <person name="Ma J."/>
        </authorList>
    </citation>
    <scope>NUCLEOTIDE SEQUENCE [LARGE SCALE GENOMIC DNA]</scope>
    <source>
        <strain evidence="2 3">JCM 11896</strain>
    </source>
</reference>
<dbReference type="Pfam" id="PF13302">
    <property type="entry name" value="Acetyltransf_3"/>
    <property type="match status" value="1"/>
</dbReference>
<proteinExistence type="predicted"/>
<dbReference type="InterPro" id="IPR051531">
    <property type="entry name" value="N-acetyltransferase"/>
</dbReference>
<dbReference type="SUPFAM" id="SSF55729">
    <property type="entry name" value="Acyl-CoA N-acyltransferases (Nat)"/>
    <property type="match status" value="1"/>
</dbReference>
<dbReference type="PANTHER" id="PTHR43792">
    <property type="entry name" value="GNAT FAMILY, PUTATIVE (AFU_ORTHOLOGUE AFUA_3G00765)-RELATED-RELATED"/>
    <property type="match status" value="1"/>
</dbReference>
<accession>A0ABN1Y6Z3</accession>
<evidence type="ECO:0000313" key="3">
    <source>
        <dbReference type="Proteomes" id="UP001501414"/>
    </source>
</evidence>
<dbReference type="InterPro" id="IPR000182">
    <property type="entry name" value="GNAT_dom"/>
</dbReference>
<sequence>MSITTSRLALRPWTPADAADYRALVTERGNGVPALDEIRSTIARQRAGAQENGIALLVVTRLDEDDFIGYCGLIVGRTTLDEPEIAYELRSRVHNRGYATEAAEAVVHAATDTGRQRLWATVGTGNAPSLRVLAKLGFQHDHVSAEPVGDVAWLTRRLA</sequence>
<evidence type="ECO:0000313" key="2">
    <source>
        <dbReference type="EMBL" id="GAA1399644.1"/>
    </source>
</evidence>
<dbReference type="PANTHER" id="PTHR43792:SF1">
    <property type="entry name" value="N-ACETYLTRANSFERASE DOMAIN-CONTAINING PROTEIN"/>
    <property type="match status" value="1"/>
</dbReference>
<comment type="caution">
    <text evidence="2">The sequence shown here is derived from an EMBL/GenBank/DDBJ whole genome shotgun (WGS) entry which is preliminary data.</text>
</comment>
<dbReference type="Proteomes" id="UP001501414">
    <property type="component" value="Unassembled WGS sequence"/>
</dbReference>
<evidence type="ECO:0000259" key="1">
    <source>
        <dbReference type="PROSITE" id="PS51186"/>
    </source>
</evidence>
<dbReference type="InterPro" id="IPR016181">
    <property type="entry name" value="Acyl_CoA_acyltransferase"/>
</dbReference>
<feature type="domain" description="N-acetyltransferase" evidence="1">
    <location>
        <begin position="8"/>
        <end position="159"/>
    </location>
</feature>
<protein>
    <submittedName>
        <fullName evidence="2">GNAT family N-acetyltransferase</fullName>
    </submittedName>
</protein>